<dbReference type="PROSITE" id="PS50837">
    <property type="entry name" value="NACHT"/>
    <property type="match status" value="1"/>
</dbReference>
<dbReference type="InterPro" id="IPR056884">
    <property type="entry name" value="NPHP3-like_N"/>
</dbReference>
<keyword evidence="1" id="KW-0677">Repeat</keyword>
<proteinExistence type="predicted"/>
<dbReference type="AlphaFoldDB" id="A0A8H5B651"/>
<gene>
    <name evidence="3" type="ORF">D9619_006918</name>
</gene>
<evidence type="ECO:0000259" key="2">
    <source>
        <dbReference type="PROSITE" id="PS50837"/>
    </source>
</evidence>
<dbReference type="OrthoDB" id="5967843at2759"/>
<reference evidence="3 4" key="1">
    <citation type="journal article" date="2020" name="ISME J.">
        <title>Uncovering the hidden diversity of litter-decomposition mechanisms in mushroom-forming fungi.</title>
        <authorList>
            <person name="Floudas D."/>
            <person name="Bentzer J."/>
            <person name="Ahren D."/>
            <person name="Johansson T."/>
            <person name="Persson P."/>
            <person name="Tunlid A."/>
        </authorList>
    </citation>
    <scope>NUCLEOTIDE SEQUENCE [LARGE SCALE GENOMIC DNA]</scope>
    <source>
        <strain evidence="3 4">CBS 101986</strain>
    </source>
</reference>
<name>A0A8H5B651_9AGAR</name>
<evidence type="ECO:0000256" key="1">
    <source>
        <dbReference type="ARBA" id="ARBA00022737"/>
    </source>
</evidence>
<dbReference type="PANTHER" id="PTHR10039">
    <property type="entry name" value="AMELOGENIN"/>
    <property type="match status" value="1"/>
</dbReference>
<accession>A0A8H5B651</accession>
<organism evidence="3 4">
    <name type="scientific">Psilocybe cf. subviscida</name>
    <dbReference type="NCBI Taxonomy" id="2480587"/>
    <lineage>
        <taxon>Eukaryota</taxon>
        <taxon>Fungi</taxon>
        <taxon>Dikarya</taxon>
        <taxon>Basidiomycota</taxon>
        <taxon>Agaricomycotina</taxon>
        <taxon>Agaricomycetes</taxon>
        <taxon>Agaricomycetidae</taxon>
        <taxon>Agaricales</taxon>
        <taxon>Agaricineae</taxon>
        <taxon>Strophariaceae</taxon>
        <taxon>Psilocybe</taxon>
    </lineage>
</organism>
<protein>
    <recommendedName>
        <fullName evidence="2">NACHT domain-containing protein</fullName>
    </recommendedName>
</protein>
<evidence type="ECO:0000313" key="4">
    <source>
        <dbReference type="Proteomes" id="UP000567179"/>
    </source>
</evidence>
<feature type="domain" description="NACHT" evidence="2">
    <location>
        <begin position="138"/>
        <end position="286"/>
    </location>
</feature>
<comment type="caution">
    <text evidence="3">The sequence shown here is derived from an EMBL/GenBank/DDBJ whole genome shotgun (WGS) entry which is preliminary data.</text>
</comment>
<dbReference type="Proteomes" id="UP000567179">
    <property type="component" value="Unassembled WGS sequence"/>
</dbReference>
<evidence type="ECO:0000313" key="3">
    <source>
        <dbReference type="EMBL" id="KAF5316432.1"/>
    </source>
</evidence>
<dbReference type="Gene3D" id="3.40.50.300">
    <property type="entry name" value="P-loop containing nucleotide triphosphate hydrolases"/>
    <property type="match status" value="1"/>
</dbReference>
<sequence length="901" mass="102103">MTVHGCAWTVQGRAKAVHRTVRVTTSWNILTTFGSAVTIIGFDTVSSSNSGDFLEAELGLLGQARPATVVTRPFLYARRDEKNRIAEALALISSCAEKGAPYDAAARGDVPKCHEQTRVSIIDGIHNWAHSKEPNACPLMWMYGPAGSGKTTIMQTVAETFDQEESLAASFFFSRLSAERPRDKEHFVITIAHQLSLCIPTLRDPLAEALLESDILTKSLAKQLDALVIGPLKTLEPAKSGARRIFLVDGLDECDGDTAQRDVLNLLDHLLHQTGHRFRILVASRPLSHIRSFFAHGSIGEITQTTPLDNDYQSDADVTNFFSTEFAKIRVEHPSRGGLASEWPFSSDVDILVNRASGQFIYASVVMKYIADHGRHPDESLQTIVNLVVDDSARPYEALDAVYAQVLSTIEPQNVDFVQTLVGCLLLDSSMDFYNLIQTKPTRVLDEVIFMTQPGTTDARINRMSPLITTNSDGMKFTHASFPDYLLDRSRSQEFFFDIRKVCCTLARHWFKIYSIHFEQHPHSGLIPSSIESCFPGGYTDRNYRILVDVVYYSLRAEWTAELQQGIPTFNVEAAFTASPEYFEHSGEHLLWNGISFWLDFIFWIEQNRVLSSTETAHILGRIHNLIQATLSELGIDATVRRYFAGLLTLRKSIDILRCWHDCCRAFGPLSEWKNATDLYLNNIPTYQDGLSIADNESMFQDPIRDTSSAWLCQTLAMGAEMDGTFFFEGKLYTDMALLYARSHDELRDNSWIDNLPIMLSKSASSEELANLLKQKFLQIQRRRFDDKNEGDIECFFMAIIVYLFQCRVPFLLEHHHRPEFHPYSWSCGICILFDPFGDKCTDLELSRFPDLQPTQIVNELAPLAQFNPVWRHIPGTLLLWLRAWTFWLADMTTRFFPVVV</sequence>
<dbReference type="InterPro" id="IPR027417">
    <property type="entry name" value="P-loop_NTPase"/>
</dbReference>
<dbReference type="SUPFAM" id="SSF52540">
    <property type="entry name" value="P-loop containing nucleoside triphosphate hydrolases"/>
    <property type="match status" value="1"/>
</dbReference>
<dbReference type="EMBL" id="JAACJJ010000042">
    <property type="protein sequence ID" value="KAF5316432.1"/>
    <property type="molecule type" value="Genomic_DNA"/>
</dbReference>
<dbReference type="InterPro" id="IPR007111">
    <property type="entry name" value="NACHT_NTPase"/>
</dbReference>
<dbReference type="PANTHER" id="PTHR10039:SF14">
    <property type="entry name" value="NACHT DOMAIN-CONTAINING PROTEIN"/>
    <property type="match status" value="1"/>
</dbReference>
<keyword evidence="4" id="KW-1185">Reference proteome</keyword>
<dbReference type="Pfam" id="PF24883">
    <property type="entry name" value="NPHP3_N"/>
    <property type="match status" value="1"/>
</dbReference>